<evidence type="ECO:0000313" key="4">
    <source>
        <dbReference type="Proteomes" id="UP000324585"/>
    </source>
</evidence>
<feature type="transmembrane region" description="Helical" evidence="2">
    <location>
        <begin position="319"/>
        <end position="340"/>
    </location>
</feature>
<dbReference type="Proteomes" id="UP000324585">
    <property type="component" value="Unassembled WGS sequence"/>
</dbReference>
<feature type="transmembrane region" description="Helical" evidence="2">
    <location>
        <begin position="361"/>
        <end position="382"/>
    </location>
</feature>
<feature type="compositionally biased region" description="Polar residues" evidence="1">
    <location>
        <begin position="95"/>
        <end position="106"/>
    </location>
</feature>
<keyword evidence="2" id="KW-1133">Transmembrane helix</keyword>
<feature type="region of interest" description="Disordered" evidence="1">
    <location>
        <begin position="136"/>
        <end position="169"/>
    </location>
</feature>
<feature type="transmembrane region" description="Helical" evidence="2">
    <location>
        <begin position="402"/>
        <end position="422"/>
    </location>
</feature>
<feature type="compositionally biased region" description="Basic and acidic residues" evidence="1">
    <location>
        <begin position="143"/>
        <end position="152"/>
    </location>
</feature>
<dbReference type="AlphaFoldDB" id="A0A5J4YFQ5"/>
<feature type="compositionally biased region" description="Basic and acidic residues" evidence="1">
    <location>
        <begin position="70"/>
        <end position="94"/>
    </location>
</feature>
<reference evidence="4" key="1">
    <citation type="journal article" date="2019" name="Nat. Commun.">
        <title>Expansion of phycobilisome linker gene families in mesophilic red algae.</title>
        <authorList>
            <person name="Lee J."/>
            <person name="Kim D."/>
            <person name="Bhattacharya D."/>
            <person name="Yoon H.S."/>
        </authorList>
    </citation>
    <scope>NUCLEOTIDE SEQUENCE [LARGE SCALE GENOMIC DNA]</scope>
    <source>
        <strain evidence="4">CCMP 1328</strain>
    </source>
</reference>
<evidence type="ECO:0008006" key="5">
    <source>
        <dbReference type="Google" id="ProtNLM"/>
    </source>
</evidence>
<name>A0A5J4YFQ5_PORPP</name>
<proteinExistence type="predicted"/>
<organism evidence="3 4">
    <name type="scientific">Porphyridium purpureum</name>
    <name type="common">Red alga</name>
    <name type="synonym">Porphyridium cruentum</name>
    <dbReference type="NCBI Taxonomy" id="35688"/>
    <lineage>
        <taxon>Eukaryota</taxon>
        <taxon>Rhodophyta</taxon>
        <taxon>Bangiophyceae</taxon>
        <taxon>Porphyridiales</taxon>
        <taxon>Porphyridiaceae</taxon>
        <taxon>Porphyridium</taxon>
    </lineage>
</organism>
<keyword evidence="4" id="KW-1185">Reference proteome</keyword>
<sequence>MLGVRNLRVESFMAACFAAHRKPEMAAETHLAPLVADVVAVALDFERVDASRVVYGESFGDTVALSDAETFGHAEDADERRDGLEDGAAERPQETESSQLGNNKTRTAGWCGMRRQAARSEEAEVGSKAKKNVVTTVVTLRRRSPDQEDHECGGQGQPRELSVSSRDEGTSSAHERACIEFAMDENMSLVHDSFIVNGERVEPAEVSLLLDKCVVNLPVGSRGRDLFVIEVQLVVSVLKEHETGGGFGGLDGLYMRSGTLCGRCMEQKLRRVSFLPEYRERWAGGQALLMRSIQVMVVCVLYALLGVVFFFLLPNADDAGAIICFALAGVFAILGSVLMLSCVVRRIMFGLTLQVRKTNAFLAFLSETLSSIAMFMFSLLFALSTEEVTRQVTAQYKWLESIFIAASVLFFAFWVATLVSTYKAWLRYKYYLEIELQDTRLCHLKPELDLHPMPQPVPEPVPDALPEPVLVPELAREQHPESIQ</sequence>
<feature type="region of interest" description="Disordered" evidence="1">
    <location>
        <begin position="70"/>
        <end position="115"/>
    </location>
</feature>
<dbReference type="EMBL" id="VRMN01000033">
    <property type="protein sequence ID" value="KAA8490319.1"/>
    <property type="molecule type" value="Genomic_DNA"/>
</dbReference>
<gene>
    <name evidence="3" type="ORF">FVE85_8929</name>
</gene>
<evidence type="ECO:0000313" key="3">
    <source>
        <dbReference type="EMBL" id="KAA8490319.1"/>
    </source>
</evidence>
<evidence type="ECO:0000256" key="1">
    <source>
        <dbReference type="SAM" id="MobiDB-lite"/>
    </source>
</evidence>
<evidence type="ECO:0000256" key="2">
    <source>
        <dbReference type="SAM" id="Phobius"/>
    </source>
</evidence>
<keyword evidence="2" id="KW-0472">Membrane</keyword>
<accession>A0A5J4YFQ5</accession>
<keyword evidence="2" id="KW-0812">Transmembrane</keyword>
<feature type="transmembrane region" description="Helical" evidence="2">
    <location>
        <begin position="288"/>
        <end position="313"/>
    </location>
</feature>
<comment type="caution">
    <text evidence="3">The sequence shown here is derived from an EMBL/GenBank/DDBJ whole genome shotgun (WGS) entry which is preliminary data.</text>
</comment>
<protein>
    <recommendedName>
        <fullName evidence="5">Transmembrane protein</fullName>
    </recommendedName>
</protein>